<dbReference type="EMBL" id="KZ819193">
    <property type="protein sequence ID" value="PWZ00306.1"/>
    <property type="molecule type" value="Genomic_DNA"/>
</dbReference>
<dbReference type="SUPFAM" id="SSF49777">
    <property type="entry name" value="PEBP-like"/>
    <property type="match status" value="1"/>
</dbReference>
<proteinExistence type="inferred from homology"/>
<sequence length="403" mass="43096">MSTAASSTLSRSVARALAGRSVAGRRAAAAPSLIRSASTSSSTQEGSASTSSSSTSTSTSSTSTWKPAISAGVLPAYDEALAFLSSHAASIQEKIAGIDSDPSTSSLDAESKAALKQSLQIAAEINDPAVLAQFQRSSPTSYPSHSATFRHLRESTWRHKGSLDKLMQRATAMHVLPDVLPSITPTVDLQIAFGQGSGFTDHQQQGGDVLAGVFVDANHSVLPPTINATAFHTHEKLYTLLIVDPDSPNTENQSFSTRLHALKSNIPIKATTSHIPIDISSTATTQPDSSILEFAYLPPHPQQGTPYHRYTAILFEQQSPSSPTEPALDLETTANFNIPAFVAQRNLTPVGLHFWRSVWSDAAAPAISGVYSDILKTHEPKFTRPPRLDKVRKEIGDIGSKWF</sequence>
<dbReference type="Gene3D" id="1.20.58.1180">
    <property type="match status" value="1"/>
</dbReference>
<dbReference type="PROSITE" id="PS01220">
    <property type="entry name" value="PBP"/>
    <property type="match status" value="1"/>
</dbReference>
<dbReference type="OrthoDB" id="2153661at2759"/>
<dbReference type="PANTHER" id="PTHR11362">
    <property type="entry name" value="PHOSPHATIDYLETHANOLAMINE-BINDING PROTEIN"/>
    <property type="match status" value="1"/>
</dbReference>
<evidence type="ECO:0000256" key="1">
    <source>
        <dbReference type="ARBA" id="ARBA00007091"/>
    </source>
</evidence>
<dbReference type="Proteomes" id="UP000246740">
    <property type="component" value="Unassembled WGS sequence"/>
</dbReference>
<comment type="similarity">
    <text evidence="1">Belongs to the phosphatidylethanolamine-binding protein family.</text>
</comment>
<name>A0A317XPT1_9BASI</name>
<feature type="region of interest" description="Disordered" evidence="2">
    <location>
        <begin position="18"/>
        <end position="64"/>
    </location>
</feature>
<evidence type="ECO:0000313" key="4">
    <source>
        <dbReference type="Proteomes" id="UP000246740"/>
    </source>
</evidence>
<dbReference type="InParanoid" id="A0A317XPT1"/>
<evidence type="ECO:0000313" key="3">
    <source>
        <dbReference type="EMBL" id="PWZ00306.1"/>
    </source>
</evidence>
<dbReference type="PANTHER" id="PTHR11362:SF82">
    <property type="entry name" value="PHOSPHATIDYLETHANOLAMINE-BINDING PROTEIN 4"/>
    <property type="match status" value="1"/>
</dbReference>
<accession>A0A317XPT1</accession>
<dbReference type="Gene3D" id="3.90.280.10">
    <property type="entry name" value="PEBP-like"/>
    <property type="match status" value="1"/>
</dbReference>
<dbReference type="InterPro" id="IPR008914">
    <property type="entry name" value="PEBP"/>
</dbReference>
<dbReference type="InterPro" id="IPR035810">
    <property type="entry name" value="PEBP_euk"/>
</dbReference>
<dbReference type="STRING" id="1882483.A0A317XPT1"/>
<dbReference type="CDD" id="cd00866">
    <property type="entry name" value="PEBP_euk"/>
    <property type="match status" value="1"/>
</dbReference>
<gene>
    <name evidence="3" type="ORF">BCV70DRAFT_200464</name>
</gene>
<protein>
    <submittedName>
        <fullName evidence="3">PEBP-like protein</fullName>
    </submittedName>
</protein>
<evidence type="ECO:0000256" key="2">
    <source>
        <dbReference type="SAM" id="MobiDB-lite"/>
    </source>
</evidence>
<dbReference type="AlphaFoldDB" id="A0A317XPT1"/>
<dbReference type="FunCoup" id="A0A317XPT1">
    <property type="interactions" value="10"/>
</dbReference>
<keyword evidence="4" id="KW-1185">Reference proteome</keyword>
<dbReference type="Pfam" id="PF01161">
    <property type="entry name" value="PBP"/>
    <property type="match status" value="1"/>
</dbReference>
<dbReference type="InterPro" id="IPR001858">
    <property type="entry name" value="Phosphatidylethanolamine-bd_CS"/>
</dbReference>
<dbReference type="InterPro" id="IPR036610">
    <property type="entry name" value="PEBP-like_sf"/>
</dbReference>
<organism evidence="3 4">
    <name type="scientific">Testicularia cyperi</name>
    <dbReference type="NCBI Taxonomy" id="1882483"/>
    <lineage>
        <taxon>Eukaryota</taxon>
        <taxon>Fungi</taxon>
        <taxon>Dikarya</taxon>
        <taxon>Basidiomycota</taxon>
        <taxon>Ustilaginomycotina</taxon>
        <taxon>Ustilaginomycetes</taxon>
        <taxon>Ustilaginales</taxon>
        <taxon>Anthracoideaceae</taxon>
        <taxon>Testicularia</taxon>
    </lineage>
</organism>
<reference evidence="3 4" key="1">
    <citation type="journal article" date="2018" name="Mol. Biol. Evol.">
        <title>Broad Genomic Sampling Reveals a Smut Pathogenic Ancestry of the Fungal Clade Ustilaginomycotina.</title>
        <authorList>
            <person name="Kijpornyongpan T."/>
            <person name="Mondo S.J."/>
            <person name="Barry K."/>
            <person name="Sandor L."/>
            <person name="Lee J."/>
            <person name="Lipzen A."/>
            <person name="Pangilinan J."/>
            <person name="LaButti K."/>
            <person name="Hainaut M."/>
            <person name="Henrissat B."/>
            <person name="Grigoriev I.V."/>
            <person name="Spatafora J.W."/>
            <person name="Aime M.C."/>
        </authorList>
    </citation>
    <scope>NUCLEOTIDE SEQUENCE [LARGE SCALE GENOMIC DNA]</scope>
    <source>
        <strain evidence="3 4">MCA 3645</strain>
    </source>
</reference>